<dbReference type="PROSITE" id="PS50893">
    <property type="entry name" value="ABC_TRANSPORTER_2"/>
    <property type="match status" value="2"/>
</dbReference>
<dbReference type="Pfam" id="PF00005">
    <property type="entry name" value="ABC_tran"/>
    <property type="match status" value="2"/>
</dbReference>
<comment type="similarity">
    <text evidence="2">Belongs to the ABC transporter superfamily. AI-2 autoinducer porter (TC 3.A.1.2.8) family.</text>
</comment>
<sequence length="503" mass="53874">MLQNSTSHHRREPVAVVDGLWKSYGGVPVLKGVDIDVQPGEIHALVGGNGAGKSTLMKAITGVVAPDSGRIVIGGREVKKLSPRAAHANAVYMVPQEPQLFPNLSVLENVTLSLGGQRVGRRRVQEVIDSLAHPIDLDARAGELSISDQQLIELVRGILREARLLIVDEPTAALTAREVDQLFTQLRSLAATGVGIFYVSHRMSEIFALCDRVTVLRDGAMVLQSRTDEVSVDDLVRAMVPDTVRHEAAPRARATAHAGARPALEVRGLTGQGFLDVDLEVFPGEVLGIAGVVGTGRTELAETVYGLRPGTGTVILDGEEYADRTPRHSLDRGLSYVPEDRHAHGVFLLGTIVDNCSSTVMDRITRAGLIRAELDHQVTDRFAQGLALQAGSRSRKVGNLSGGNQQKVSLAKALAPEPKVIILDEPSRGVDVAARADLYRLVGDLAEQGLAVVLISSDFEEIVELSTRVLVMRDGRVTGHLPAEQITLAAVRDGAFGTIEEVA</sequence>
<dbReference type="EMBL" id="WHPC01000001">
    <property type="protein sequence ID" value="MPV35591.1"/>
    <property type="molecule type" value="Genomic_DNA"/>
</dbReference>
<dbReference type="CDD" id="cd03215">
    <property type="entry name" value="ABC_Carb_Monos_II"/>
    <property type="match status" value="1"/>
</dbReference>
<comment type="subcellular location">
    <subcellularLocation>
        <location evidence="1">Cell inner membrane</location>
        <topology evidence="1">Peripheral membrane protein</topology>
    </subcellularLocation>
</comment>
<evidence type="ECO:0000256" key="9">
    <source>
        <dbReference type="ARBA" id="ARBA00034076"/>
    </source>
</evidence>
<dbReference type="InterPro" id="IPR027417">
    <property type="entry name" value="P-loop_NTPase"/>
</dbReference>
<proteinExistence type="inferred from homology"/>
<evidence type="ECO:0000313" key="12">
    <source>
        <dbReference type="Proteomes" id="UP000437709"/>
    </source>
</evidence>
<evidence type="ECO:0000256" key="8">
    <source>
        <dbReference type="ARBA" id="ARBA00023798"/>
    </source>
</evidence>
<protein>
    <recommendedName>
        <fullName evidence="4">Autoinducer 2 import ATP-binding protein LsrA</fullName>
        <ecNumber evidence="8">7.6.2.13</ecNumber>
    </recommendedName>
</protein>
<evidence type="ECO:0000256" key="7">
    <source>
        <dbReference type="ARBA" id="ARBA00023747"/>
    </source>
</evidence>
<comment type="subunit">
    <text evidence="3">The complex is composed of two ATP-binding proteins (LsrA), two transmembrane proteins (LsrC and LsrD) and a solute-binding protein (LsrB).</text>
</comment>
<dbReference type="PROSITE" id="PS00211">
    <property type="entry name" value="ABC_TRANSPORTER_1"/>
    <property type="match status" value="1"/>
</dbReference>
<dbReference type="InterPro" id="IPR050107">
    <property type="entry name" value="ABC_carbohydrate_import_ATPase"/>
</dbReference>
<dbReference type="SMART" id="SM00382">
    <property type="entry name" value="AAA"/>
    <property type="match status" value="2"/>
</dbReference>
<keyword evidence="6 11" id="KW-0067">ATP-binding</keyword>
<dbReference type="InterPro" id="IPR003593">
    <property type="entry name" value="AAA+_ATPase"/>
</dbReference>
<dbReference type="GO" id="GO:0016887">
    <property type="term" value="F:ATP hydrolysis activity"/>
    <property type="evidence" value="ECO:0007669"/>
    <property type="project" value="InterPro"/>
</dbReference>
<dbReference type="SUPFAM" id="SSF52540">
    <property type="entry name" value="P-loop containing nucleoside triphosphate hydrolases"/>
    <property type="match status" value="2"/>
</dbReference>
<dbReference type="InterPro" id="IPR017871">
    <property type="entry name" value="ABC_transporter-like_CS"/>
</dbReference>
<evidence type="ECO:0000256" key="1">
    <source>
        <dbReference type="ARBA" id="ARBA00004417"/>
    </source>
</evidence>
<dbReference type="PANTHER" id="PTHR43790:SF2">
    <property type="entry name" value="AUTOINDUCER 2 IMPORT ATP-BINDING PROTEIN LSRA"/>
    <property type="match status" value="1"/>
</dbReference>
<comment type="caution">
    <text evidence="11">The sequence shown here is derived from an EMBL/GenBank/DDBJ whole genome shotgun (WGS) entry which is preliminary data.</text>
</comment>
<evidence type="ECO:0000256" key="4">
    <source>
        <dbReference type="ARBA" id="ARBA00019459"/>
    </source>
</evidence>
<name>A0A6N7EE26_9MICO</name>
<dbReference type="Gene3D" id="3.40.50.300">
    <property type="entry name" value="P-loop containing nucleotide triphosphate hydrolases"/>
    <property type="match status" value="2"/>
</dbReference>
<dbReference type="GO" id="GO:0005886">
    <property type="term" value="C:plasma membrane"/>
    <property type="evidence" value="ECO:0007669"/>
    <property type="project" value="UniProtKB-SubCell"/>
</dbReference>
<dbReference type="PANTHER" id="PTHR43790">
    <property type="entry name" value="CARBOHYDRATE TRANSPORT ATP-BINDING PROTEIN MG119-RELATED"/>
    <property type="match status" value="1"/>
</dbReference>
<evidence type="ECO:0000256" key="3">
    <source>
        <dbReference type="ARBA" id="ARBA00011262"/>
    </source>
</evidence>
<comment type="catalytic activity">
    <reaction evidence="9">
        <text>ATP + H2O + (2R,4S)-2-methyl-2,3,3,4-tetrahydroxytetrahydrofuran-[AI-2-binding protein]Side 1 = ADP + phosphate + (2R,4S)-2-methyl-2,3,3,4-tetrahydroxytetrahydrofuranSide 2 + [AI-2-binding protein]Side 1.</text>
        <dbReference type="EC" id="7.6.2.13"/>
    </reaction>
</comment>
<dbReference type="Proteomes" id="UP000437709">
    <property type="component" value="Unassembled WGS sequence"/>
</dbReference>
<comment type="function">
    <text evidence="7">Part of the ABC transporter complex LsrABCD involved in autoinducer 2 (AI-2) import. Responsible for energy coupling to the transport system.</text>
</comment>
<evidence type="ECO:0000313" key="11">
    <source>
        <dbReference type="EMBL" id="MPV35591.1"/>
    </source>
</evidence>
<gene>
    <name evidence="11" type="ORF">GB881_00760</name>
</gene>
<feature type="domain" description="ABC transporter" evidence="10">
    <location>
        <begin position="15"/>
        <end position="243"/>
    </location>
</feature>
<evidence type="ECO:0000256" key="2">
    <source>
        <dbReference type="ARBA" id="ARBA00009404"/>
    </source>
</evidence>
<accession>A0A6N7EE26</accession>
<keyword evidence="5" id="KW-0547">Nucleotide-binding</keyword>
<dbReference type="AlphaFoldDB" id="A0A6N7EE26"/>
<dbReference type="GO" id="GO:0005524">
    <property type="term" value="F:ATP binding"/>
    <property type="evidence" value="ECO:0007669"/>
    <property type="project" value="UniProtKB-KW"/>
</dbReference>
<evidence type="ECO:0000256" key="6">
    <source>
        <dbReference type="ARBA" id="ARBA00022840"/>
    </source>
</evidence>
<keyword evidence="12" id="KW-1185">Reference proteome</keyword>
<feature type="domain" description="ABC transporter" evidence="10">
    <location>
        <begin position="244"/>
        <end position="499"/>
    </location>
</feature>
<evidence type="ECO:0000259" key="10">
    <source>
        <dbReference type="PROSITE" id="PS50893"/>
    </source>
</evidence>
<dbReference type="RefSeq" id="WP_152193488.1">
    <property type="nucleotide sequence ID" value="NZ_VUKD01000001.1"/>
</dbReference>
<evidence type="ECO:0000256" key="5">
    <source>
        <dbReference type="ARBA" id="ARBA00022741"/>
    </source>
</evidence>
<dbReference type="EC" id="7.6.2.13" evidence="8"/>
<dbReference type="InterPro" id="IPR003439">
    <property type="entry name" value="ABC_transporter-like_ATP-bd"/>
</dbReference>
<dbReference type="OrthoDB" id="39350at2"/>
<organism evidence="11 12">
    <name type="scientific">Georgenia subflava</name>
    <dbReference type="NCBI Taxonomy" id="1622177"/>
    <lineage>
        <taxon>Bacteria</taxon>
        <taxon>Bacillati</taxon>
        <taxon>Actinomycetota</taxon>
        <taxon>Actinomycetes</taxon>
        <taxon>Micrococcales</taxon>
        <taxon>Bogoriellaceae</taxon>
        <taxon>Georgenia</taxon>
    </lineage>
</organism>
<dbReference type="CDD" id="cd03216">
    <property type="entry name" value="ABC_Carb_Monos_I"/>
    <property type="match status" value="1"/>
</dbReference>
<reference evidence="11 12" key="1">
    <citation type="submission" date="2019-10" db="EMBL/GenBank/DDBJ databases">
        <title>Georgenia wutianyii sp. nov. and Georgenia yuyongxinii sp. nov. isolated from plateau pika (Ochotona curzoniae) in the Qinghai-Tibet plateau of China.</title>
        <authorList>
            <person name="Tian Z."/>
        </authorList>
    </citation>
    <scope>NUCLEOTIDE SEQUENCE [LARGE SCALE GENOMIC DNA]</scope>
    <source>
        <strain evidence="11 12">JCM 19765</strain>
    </source>
</reference>